<dbReference type="Gene3D" id="3.90.1720.10">
    <property type="entry name" value="endopeptidase domain like (from Nostoc punctiforme)"/>
    <property type="match status" value="1"/>
</dbReference>
<dbReference type="AlphaFoldDB" id="A0A1M5E8V5"/>
<dbReference type="RefSeq" id="WP_073232322.1">
    <property type="nucleotide sequence ID" value="NZ_FQUQ01000003.1"/>
</dbReference>
<keyword evidence="2" id="KW-1185">Reference proteome</keyword>
<dbReference type="SUPFAM" id="SSF54001">
    <property type="entry name" value="Cysteine proteinases"/>
    <property type="match status" value="1"/>
</dbReference>
<dbReference type="Proteomes" id="UP000184287">
    <property type="component" value="Unassembled WGS sequence"/>
</dbReference>
<protein>
    <submittedName>
        <fullName evidence="1">Permuted papain-like amidase enzyme, YaeF/YiiX, C92 family</fullName>
    </submittedName>
</protein>
<reference evidence="2" key="1">
    <citation type="submission" date="2016-11" db="EMBL/GenBank/DDBJ databases">
        <authorList>
            <person name="Varghese N."/>
            <person name="Submissions S."/>
        </authorList>
    </citation>
    <scope>NUCLEOTIDE SEQUENCE [LARGE SCALE GENOMIC DNA]</scope>
    <source>
        <strain evidence="2">DSM 16990</strain>
    </source>
</reference>
<dbReference type="EMBL" id="FQUQ01000003">
    <property type="protein sequence ID" value="SHF75703.1"/>
    <property type="molecule type" value="Genomic_DNA"/>
</dbReference>
<dbReference type="InterPro" id="IPR024453">
    <property type="entry name" value="Peptidase_C92"/>
</dbReference>
<dbReference type="Pfam" id="PF05708">
    <property type="entry name" value="Peptidase_C92"/>
    <property type="match status" value="1"/>
</dbReference>
<dbReference type="NCBIfam" id="NF007458">
    <property type="entry name" value="PRK10030.1"/>
    <property type="match status" value="1"/>
</dbReference>
<accession>A0A1M5E8V5</accession>
<proteinExistence type="predicted"/>
<gene>
    <name evidence="1" type="ORF">SAMN04488522_103555</name>
</gene>
<dbReference type="STRING" id="288992.SAMN04488522_103555"/>
<dbReference type="InterPro" id="IPR038765">
    <property type="entry name" value="Papain-like_cys_pep_sf"/>
</dbReference>
<dbReference type="OrthoDB" id="195541at2"/>
<evidence type="ECO:0000313" key="1">
    <source>
        <dbReference type="EMBL" id="SHF75703.1"/>
    </source>
</evidence>
<organism evidence="1 2">
    <name type="scientific">Pedobacter caeni</name>
    <dbReference type="NCBI Taxonomy" id="288992"/>
    <lineage>
        <taxon>Bacteria</taxon>
        <taxon>Pseudomonadati</taxon>
        <taxon>Bacteroidota</taxon>
        <taxon>Sphingobacteriia</taxon>
        <taxon>Sphingobacteriales</taxon>
        <taxon>Sphingobacteriaceae</taxon>
        <taxon>Pedobacter</taxon>
    </lineage>
</organism>
<evidence type="ECO:0000313" key="2">
    <source>
        <dbReference type="Proteomes" id="UP000184287"/>
    </source>
</evidence>
<name>A0A1M5E8V5_9SPHI</name>
<sequence>MRRRVGTILILILLIIVGSYIRNEVFGPPHQKNKAVDNVKKVADIAEMKNGDLIFQTSVSRQSKAIQQATHSKYSHCGIVYKDGADYFVYEAIEPVRLTPLKEWIARGAEGHFAIRRLKDAEKVLTPSVLNKMRIVGDRFKGKHYDLYFDWTDDRIYCSELIWKVYKEATGLELGKLAQLKDFDLSSVAVKEKMKERYGSKIPMNETVISPESIYNSELLETVKLN</sequence>